<accession>A0A840QCX3</accession>
<keyword evidence="3" id="KW-1185">Reference proteome</keyword>
<evidence type="ECO:0000256" key="1">
    <source>
        <dbReference type="SAM" id="MobiDB-lite"/>
    </source>
</evidence>
<feature type="compositionally biased region" description="Polar residues" evidence="1">
    <location>
        <begin position="10"/>
        <end position="22"/>
    </location>
</feature>
<sequence length="81" mass="7655">MFVMVFGLLGSSNRGAASGSQVRPTAPGARRGSGATSGGRADILPGNGIAAGATGGGNNCADGALHAPITMVSPDKTAATA</sequence>
<dbReference type="RefSeq" id="WP_184727460.1">
    <property type="nucleotide sequence ID" value="NZ_JACHIW010000001.1"/>
</dbReference>
<comment type="caution">
    <text evidence="2">The sequence shown here is derived from an EMBL/GenBank/DDBJ whole genome shotgun (WGS) entry which is preliminary data.</text>
</comment>
<evidence type="ECO:0000313" key="2">
    <source>
        <dbReference type="EMBL" id="MBB5156295.1"/>
    </source>
</evidence>
<dbReference type="Proteomes" id="UP000584374">
    <property type="component" value="Unassembled WGS sequence"/>
</dbReference>
<evidence type="ECO:0000313" key="3">
    <source>
        <dbReference type="Proteomes" id="UP000584374"/>
    </source>
</evidence>
<dbReference type="EMBL" id="JACHIW010000001">
    <property type="protein sequence ID" value="MBB5156295.1"/>
    <property type="molecule type" value="Genomic_DNA"/>
</dbReference>
<reference evidence="2 3" key="1">
    <citation type="submission" date="2020-08" db="EMBL/GenBank/DDBJ databases">
        <title>Sequencing the genomes of 1000 actinobacteria strains.</title>
        <authorList>
            <person name="Klenk H.-P."/>
        </authorList>
    </citation>
    <scope>NUCLEOTIDE SEQUENCE [LARGE SCALE GENOMIC DNA]</scope>
    <source>
        <strain evidence="2 3">DSM 45584</strain>
    </source>
</reference>
<name>A0A840QCX3_9PSEU</name>
<proteinExistence type="predicted"/>
<gene>
    <name evidence="2" type="ORF">BJ970_003829</name>
</gene>
<feature type="region of interest" description="Disordered" evidence="1">
    <location>
        <begin position="10"/>
        <end position="48"/>
    </location>
</feature>
<organism evidence="2 3">
    <name type="scientific">Saccharopolyspora phatthalungensis</name>
    <dbReference type="NCBI Taxonomy" id="664693"/>
    <lineage>
        <taxon>Bacteria</taxon>
        <taxon>Bacillati</taxon>
        <taxon>Actinomycetota</taxon>
        <taxon>Actinomycetes</taxon>
        <taxon>Pseudonocardiales</taxon>
        <taxon>Pseudonocardiaceae</taxon>
        <taxon>Saccharopolyspora</taxon>
    </lineage>
</organism>
<dbReference type="AlphaFoldDB" id="A0A840QCX3"/>
<feature type="compositionally biased region" description="Low complexity" evidence="1">
    <location>
        <begin position="23"/>
        <end position="48"/>
    </location>
</feature>
<protein>
    <submittedName>
        <fullName evidence="2">Uncharacterized protein</fullName>
    </submittedName>
</protein>